<feature type="compositionally biased region" description="Low complexity" evidence="2">
    <location>
        <begin position="10"/>
        <end position="19"/>
    </location>
</feature>
<evidence type="ECO:0000313" key="5">
    <source>
        <dbReference type="EnsemblPlants" id="AET3Gv20660100.5"/>
    </source>
</evidence>
<dbReference type="PROSITE" id="PS51787">
    <property type="entry name" value="LON_N"/>
    <property type="match status" value="1"/>
</dbReference>
<dbReference type="Gramene" id="AET3Gv20660100.5">
    <property type="protein sequence ID" value="AET3Gv20660100.5"/>
    <property type="gene ID" value="AET3Gv20660100"/>
</dbReference>
<dbReference type="InterPro" id="IPR015947">
    <property type="entry name" value="PUA-like_sf"/>
</dbReference>
<accession>A0A453FF47</accession>
<dbReference type="Gene3D" id="2.170.150.20">
    <property type="entry name" value="Peptide methionine sulfoxide reductase"/>
    <property type="match status" value="1"/>
</dbReference>
<dbReference type="Gene3D" id="1.20.58.1480">
    <property type="match status" value="1"/>
</dbReference>
<sequence>RGEKWGVPKLSSASLPHPGSSGGGSGMAVPAWMRRQMDQILELDMEELEVEEVDDSGSSSSSDVATFLRNTHGDGETSTSGEFTVNMSRASLNTYVGEIDDTRGRFAFLDGGAVLSLPMLSLQGFVLFPEATLTLRVTQPRFAAAVDKAINHVDNPCMIGVVHACRHVNDGHHAIASVGTTAEILEIRRLDDGSSNVITRGQQRFRLWRSWVDIDEVPWGEIQIIEEDTPLRTPRDAFGQLAASNTFKQCDSSVHSFGVSCFKQKDLMDSDLDLDSLSYTSTSSDHSVTDTGIYYSSNEDEDLMPELSWQKHGSVNEFGALSQPVKDITIGDDDDLCFAPPESLSPVKKKDAGQQRQYRAAYNSKMAPLSFWPQWVYNMYDSYSLARKAADLWNQIIAEPGMDDYVRKPDILSFLIGSKLPVSASMRQELLDVDGISYRLQREIQLLKAFNLVRCRNCLALIARRSDMVIPSSVDQCGAHVMPLLYKGAQEVITVHNTSGLALHGNPSDAHSWFPGYTWTIALCAACESNIGWLFRADKRNLLPKSFWGVRISQTKDGTQSAKDRSSV</sequence>
<dbReference type="GO" id="GO:0016567">
    <property type="term" value="P:protein ubiquitination"/>
    <property type="evidence" value="ECO:0007669"/>
    <property type="project" value="TreeGrafter"/>
</dbReference>
<evidence type="ECO:0008006" key="7">
    <source>
        <dbReference type="Google" id="ProtNLM"/>
    </source>
</evidence>
<evidence type="ECO:0000259" key="4">
    <source>
        <dbReference type="PROSITE" id="PS51788"/>
    </source>
</evidence>
<reference evidence="6" key="1">
    <citation type="journal article" date="2014" name="Science">
        <title>Ancient hybridizations among the ancestral genomes of bread wheat.</title>
        <authorList>
            <consortium name="International Wheat Genome Sequencing Consortium,"/>
            <person name="Marcussen T."/>
            <person name="Sandve S.R."/>
            <person name="Heier L."/>
            <person name="Spannagl M."/>
            <person name="Pfeifer M."/>
            <person name="Jakobsen K.S."/>
            <person name="Wulff B.B."/>
            <person name="Steuernagel B."/>
            <person name="Mayer K.F."/>
            <person name="Olsen O.A."/>
        </authorList>
    </citation>
    <scope>NUCLEOTIDE SEQUENCE [LARGE SCALE GENOMIC DNA]</scope>
    <source>
        <strain evidence="6">cv. AL8/78</strain>
    </source>
</reference>
<feature type="region of interest" description="Disordered" evidence="2">
    <location>
        <begin position="1"/>
        <end position="28"/>
    </location>
</feature>
<evidence type="ECO:0000256" key="1">
    <source>
        <dbReference type="ARBA" id="ARBA00009142"/>
    </source>
</evidence>
<evidence type="ECO:0000313" key="6">
    <source>
        <dbReference type="Proteomes" id="UP000015105"/>
    </source>
</evidence>
<reference evidence="5" key="4">
    <citation type="submission" date="2019-03" db="UniProtKB">
        <authorList>
            <consortium name="EnsemblPlants"/>
        </authorList>
    </citation>
    <scope>IDENTIFICATION</scope>
</reference>
<dbReference type="SMART" id="SM00464">
    <property type="entry name" value="LON"/>
    <property type="match status" value="1"/>
</dbReference>
<proteinExistence type="inferred from homology"/>
<dbReference type="STRING" id="200361.A0A453FF47"/>
<feature type="region of interest" description="Disordered" evidence="2">
    <location>
        <begin position="50"/>
        <end position="82"/>
    </location>
</feature>
<dbReference type="PANTHER" id="PTHR14255:SF23">
    <property type="entry name" value="OS01G0743600 PROTEIN"/>
    <property type="match status" value="1"/>
</dbReference>
<dbReference type="Pfam" id="PF02190">
    <property type="entry name" value="LON_substr_bdg"/>
    <property type="match status" value="1"/>
</dbReference>
<keyword evidence="6" id="KW-1185">Reference proteome</keyword>
<dbReference type="Gene3D" id="2.30.130.40">
    <property type="entry name" value="LON domain-like"/>
    <property type="match status" value="1"/>
</dbReference>
<protein>
    <recommendedName>
        <fullName evidence="7">Protein cereblon</fullName>
    </recommendedName>
</protein>
<comment type="similarity">
    <text evidence="1">Belongs to the 4-toluene sulfonate uptake permease (TSUP) (TC 2.A.102) family.</text>
</comment>
<dbReference type="GO" id="GO:0031464">
    <property type="term" value="C:Cul4A-RING E3 ubiquitin ligase complex"/>
    <property type="evidence" value="ECO:0007669"/>
    <property type="project" value="TreeGrafter"/>
</dbReference>
<name>A0A453FF47_AEGTS</name>
<dbReference type="InterPro" id="IPR046336">
    <property type="entry name" value="Lon_prtase_N_sf"/>
</dbReference>
<dbReference type="AlphaFoldDB" id="A0A453FF47"/>
<dbReference type="Proteomes" id="UP000015105">
    <property type="component" value="Chromosome 3D"/>
</dbReference>
<dbReference type="SUPFAM" id="SSF88697">
    <property type="entry name" value="PUA domain-like"/>
    <property type="match status" value="1"/>
</dbReference>
<feature type="domain" description="Lon N-terminal" evidence="3">
    <location>
        <begin position="117"/>
        <end position="451"/>
    </location>
</feature>
<reference evidence="5" key="3">
    <citation type="journal article" date="2017" name="Nature">
        <title>Genome sequence of the progenitor of the wheat D genome Aegilops tauschii.</title>
        <authorList>
            <person name="Luo M.C."/>
            <person name="Gu Y.Q."/>
            <person name="Puiu D."/>
            <person name="Wang H."/>
            <person name="Twardziok S.O."/>
            <person name="Deal K.R."/>
            <person name="Huo N."/>
            <person name="Zhu T."/>
            <person name="Wang L."/>
            <person name="Wang Y."/>
            <person name="McGuire P.E."/>
            <person name="Liu S."/>
            <person name="Long H."/>
            <person name="Ramasamy R.K."/>
            <person name="Rodriguez J.C."/>
            <person name="Van S.L."/>
            <person name="Yuan L."/>
            <person name="Wang Z."/>
            <person name="Xia Z."/>
            <person name="Xiao L."/>
            <person name="Anderson O.D."/>
            <person name="Ouyang S."/>
            <person name="Liang Y."/>
            <person name="Zimin A.V."/>
            <person name="Pertea G."/>
            <person name="Qi P."/>
            <person name="Bennetzen J.L."/>
            <person name="Dai X."/>
            <person name="Dawson M.W."/>
            <person name="Muller H.G."/>
            <person name="Kugler K."/>
            <person name="Rivarola-Duarte L."/>
            <person name="Spannagl M."/>
            <person name="Mayer K.F.X."/>
            <person name="Lu F.H."/>
            <person name="Bevan M.W."/>
            <person name="Leroy P."/>
            <person name="Li P."/>
            <person name="You F.M."/>
            <person name="Sun Q."/>
            <person name="Liu Z."/>
            <person name="Lyons E."/>
            <person name="Wicker T."/>
            <person name="Salzberg S.L."/>
            <person name="Devos K.M."/>
            <person name="Dvorak J."/>
        </authorList>
    </citation>
    <scope>NUCLEOTIDE SEQUENCE [LARGE SCALE GENOMIC DNA]</scope>
    <source>
        <strain evidence="5">cv. AL8/78</strain>
    </source>
</reference>
<feature type="domain" description="CULT" evidence="4">
    <location>
        <begin position="450"/>
        <end position="559"/>
    </location>
</feature>
<dbReference type="FunFam" id="1.20.58.1480:FF:000007">
    <property type="entry name" value="Lon protease homolog"/>
    <property type="match status" value="1"/>
</dbReference>
<dbReference type="CDD" id="cd15777">
    <property type="entry name" value="CRBN_C_like"/>
    <property type="match status" value="1"/>
</dbReference>
<dbReference type="EnsemblPlants" id="AET3Gv20660100.5">
    <property type="protein sequence ID" value="AET3Gv20660100.5"/>
    <property type="gene ID" value="AET3Gv20660100"/>
</dbReference>
<evidence type="ECO:0000259" key="3">
    <source>
        <dbReference type="PROSITE" id="PS51787"/>
    </source>
</evidence>
<dbReference type="InterPro" id="IPR003111">
    <property type="entry name" value="Lon_prtase_N"/>
</dbReference>
<evidence type="ECO:0000256" key="2">
    <source>
        <dbReference type="SAM" id="MobiDB-lite"/>
    </source>
</evidence>
<dbReference type="PANTHER" id="PTHR14255">
    <property type="entry name" value="CEREBLON"/>
    <property type="match status" value="1"/>
</dbReference>
<dbReference type="FunFam" id="2.170.150.20:FF:000007">
    <property type="entry name" value="Protein cereblon"/>
    <property type="match status" value="1"/>
</dbReference>
<dbReference type="InterPro" id="IPR034750">
    <property type="entry name" value="CULT"/>
</dbReference>
<reference evidence="6" key="2">
    <citation type="journal article" date="2017" name="Nat. Plants">
        <title>The Aegilops tauschii genome reveals multiple impacts of transposons.</title>
        <authorList>
            <person name="Zhao G."/>
            <person name="Zou C."/>
            <person name="Li K."/>
            <person name="Wang K."/>
            <person name="Li T."/>
            <person name="Gao L."/>
            <person name="Zhang X."/>
            <person name="Wang H."/>
            <person name="Yang Z."/>
            <person name="Liu X."/>
            <person name="Jiang W."/>
            <person name="Mao L."/>
            <person name="Kong X."/>
            <person name="Jiao Y."/>
            <person name="Jia J."/>
        </authorList>
    </citation>
    <scope>NUCLEOTIDE SEQUENCE [LARGE SCALE GENOMIC DNA]</scope>
    <source>
        <strain evidence="6">cv. AL8/78</strain>
    </source>
</reference>
<reference evidence="5" key="5">
    <citation type="journal article" date="2021" name="G3 (Bethesda)">
        <title>Aegilops tauschii genome assembly Aet v5.0 features greater sequence contiguity and improved annotation.</title>
        <authorList>
            <person name="Wang L."/>
            <person name="Zhu T."/>
            <person name="Rodriguez J.C."/>
            <person name="Deal K.R."/>
            <person name="Dubcovsky J."/>
            <person name="McGuire P.E."/>
            <person name="Lux T."/>
            <person name="Spannagl M."/>
            <person name="Mayer K.F.X."/>
            <person name="Baldrich P."/>
            <person name="Meyers B.C."/>
            <person name="Huo N."/>
            <person name="Gu Y.Q."/>
            <person name="Zhou H."/>
            <person name="Devos K.M."/>
            <person name="Bennetzen J.L."/>
            <person name="Unver T."/>
            <person name="Budak H."/>
            <person name="Gulick P.J."/>
            <person name="Galiba G."/>
            <person name="Kalapos B."/>
            <person name="Nelson D.R."/>
            <person name="Li P."/>
            <person name="You F.M."/>
            <person name="Luo M.C."/>
            <person name="Dvorak J."/>
        </authorList>
    </citation>
    <scope>NUCLEOTIDE SEQUENCE [LARGE SCALE GENOMIC DNA]</scope>
    <source>
        <strain evidence="5">cv. AL8/78</strain>
    </source>
</reference>
<dbReference type="PROSITE" id="PS51788">
    <property type="entry name" value="CULT"/>
    <property type="match status" value="1"/>
</dbReference>
<organism evidence="5 6">
    <name type="scientific">Aegilops tauschii subsp. strangulata</name>
    <name type="common">Goatgrass</name>
    <dbReference type="NCBI Taxonomy" id="200361"/>
    <lineage>
        <taxon>Eukaryota</taxon>
        <taxon>Viridiplantae</taxon>
        <taxon>Streptophyta</taxon>
        <taxon>Embryophyta</taxon>
        <taxon>Tracheophyta</taxon>
        <taxon>Spermatophyta</taxon>
        <taxon>Magnoliopsida</taxon>
        <taxon>Liliopsida</taxon>
        <taxon>Poales</taxon>
        <taxon>Poaceae</taxon>
        <taxon>BOP clade</taxon>
        <taxon>Pooideae</taxon>
        <taxon>Triticodae</taxon>
        <taxon>Triticeae</taxon>
        <taxon>Triticinae</taxon>
        <taxon>Aegilops</taxon>
    </lineage>
</organism>